<keyword evidence="2" id="KW-0732">Signal</keyword>
<accession>A0A1G6LII8</accession>
<proteinExistence type="predicted"/>
<evidence type="ECO:0000313" key="4">
    <source>
        <dbReference type="Proteomes" id="UP000198781"/>
    </source>
</evidence>
<dbReference type="NCBIfam" id="TIGR01690">
    <property type="entry name" value="ICE_RAQPRD"/>
    <property type="match status" value="1"/>
</dbReference>
<evidence type="ECO:0000313" key="3">
    <source>
        <dbReference type="EMBL" id="SDC42416.1"/>
    </source>
</evidence>
<feature type="chain" id="PRO_5011591355" evidence="2">
    <location>
        <begin position="36"/>
        <end position="130"/>
    </location>
</feature>
<dbReference type="EMBL" id="FMZC01000002">
    <property type="protein sequence ID" value="SDC42416.1"/>
    <property type="molecule type" value="Genomic_DNA"/>
</dbReference>
<dbReference type="STRING" id="187868.SAMN05192589_102164"/>
<evidence type="ECO:0000256" key="1">
    <source>
        <dbReference type="SAM" id="MobiDB-lite"/>
    </source>
</evidence>
<keyword evidence="4" id="KW-1185">Reference proteome</keyword>
<organism evidence="3 4">
    <name type="scientific">Paracidovorax valerianellae</name>
    <dbReference type="NCBI Taxonomy" id="187868"/>
    <lineage>
        <taxon>Bacteria</taxon>
        <taxon>Pseudomonadati</taxon>
        <taxon>Pseudomonadota</taxon>
        <taxon>Betaproteobacteria</taxon>
        <taxon>Burkholderiales</taxon>
        <taxon>Comamonadaceae</taxon>
        <taxon>Paracidovorax</taxon>
    </lineage>
</organism>
<protein>
    <submittedName>
        <fullName evidence="3">Integrative conjugative element protein, RAQPRD family</fullName>
    </submittedName>
</protein>
<dbReference type="RefSeq" id="WP_092740394.1">
    <property type="nucleotide sequence ID" value="NZ_FMZC01000002.1"/>
</dbReference>
<reference evidence="3 4" key="1">
    <citation type="submission" date="2016-10" db="EMBL/GenBank/DDBJ databases">
        <authorList>
            <person name="de Groot N.N."/>
        </authorList>
    </citation>
    <scope>NUCLEOTIDE SEQUENCE [LARGE SCALE GENOMIC DNA]</scope>
    <source>
        <strain evidence="3 4">DSM 16619</strain>
    </source>
</reference>
<evidence type="ECO:0000256" key="2">
    <source>
        <dbReference type="SAM" id="SignalP"/>
    </source>
</evidence>
<dbReference type="Proteomes" id="UP000198781">
    <property type="component" value="Unassembled WGS sequence"/>
</dbReference>
<feature type="region of interest" description="Disordered" evidence="1">
    <location>
        <begin position="93"/>
        <end position="130"/>
    </location>
</feature>
<feature type="compositionally biased region" description="Polar residues" evidence="1">
    <location>
        <begin position="119"/>
        <end position="130"/>
    </location>
</feature>
<feature type="signal peptide" evidence="2">
    <location>
        <begin position="1"/>
        <end position="35"/>
    </location>
</feature>
<name>A0A1G6LII8_9BURK</name>
<dbReference type="InterPro" id="IPR019110">
    <property type="entry name" value="Uncharacterised_RAQPRD"/>
</dbReference>
<gene>
    <name evidence="3" type="ORF">SAMN05192589_102164</name>
</gene>
<sequence length="130" mass="14124">MTSRATASHDAPVHLPLCGVLAVALLCGGVASAHADPAIEREQLTSAIRLLDQLDRIALASDTTAAVQPARYHFDYARLRDDVGRMRAGFASYLTPQRAQPRDPSSLAGHYTREDARESTSPSPQQERSR</sequence>
<dbReference type="OrthoDB" id="8910666at2"/>
<dbReference type="AlphaFoldDB" id="A0A1G6LII8"/>
<dbReference type="Pfam" id="PF09686">
    <property type="entry name" value="Plasmid_RAQPRD"/>
    <property type="match status" value="1"/>
</dbReference>